<name>A0A3N4IRU7_9PEZI</name>
<protein>
    <submittedName>
        <fullName evidence="3">Uncharacterized protein</fullName>
    </submittedName>
</protein>
<evidence type="ECO:0000313" key="2">
    <source>
        <dbReference type="EMBL" id="RPA88431.1"/>
    </source>
</evidence>
<evidence type="ECO:0000313" key="4">
    <source>
        <dbReference type="Proteomes" id="UP000276215"/>
    </source>
</evidence>
<dbReference type="Proteomes" id="UP000276215">
    <property type="component" value="Unassembled WGS sequence"/>
</dbReference>
<reference evidence="3 4" key="1">
    <citation type="journal article" date="2018" name="Nat. Ecol. Evol.">
        <title>Pezizomycetes genomes reveal the molecular basis of ectomycorrhizal truffle lifestyle.</title>
        <authorList>
            <person name="Murat C."/>
            <person name="Payen T."/>
            <person name="Noel B."/>
            <person name="Kuo A."/>
            <person name="Morin E."/>
            <person name="Chen J."/>
            <person name="Kohler A."/>
            <person name="Krizsan K."/>
            <person name="Balestrini R."/>
            <person name="Da Silva C."/>
            <person name="Montanini B."/>
            <person name="Hainaut M."/>
            <person name="Levati E."/>
            <person name="Barry K.W."/>
            <person name="Belfiori B."/>
            <person name="Cichocki N."/>
            <person name="Clum A."/>
            <person name="Dockter R.B."/>
            <person name="Fauchery L."/>
            <person name="Guy J."/>
            <person name="Iotti M."/>
            <person name="Le Tacon F."/>
            <person name="Lindquist E.A."/>
            <person name="Lipzen A."/>
            <person name="Malagnac F."/>
            <person name="Mello A."/>
            <person name="Molinier V."/>
            <person name="Miyauchi S."/>
            <person name="Poulain J."/>
            <person name="Riccioni C."/>
            <person name="Rubini A."/>
            <person name="Sitrit Y."/>
            <person name="Splivallo R."/>
            <person name="Traeger S."/>
            <person name="Wang M."/>
            <person name="Zifcakova L."/>
            <person name="Wipf D."/>
            <person name="Zambonelli A."/>
            <person name="Paolocci F."/>
            <person name="Nowrousian M."/>
            <person name="Ottonello S."/>
            <person name="Baldrian P."/>
            <person name="Spatafora J.W."/>
            <person name="Henrissat B."/>
            <person name="Nagy L.G."/>
            <person name="Aury J.M."/>
            <person name="Wincker P."/>
            <person name="Grigoriev I.V."/>
            <person name="Bonfante P."/>
            <person name="Martin F.M."/>
        </authorList>
    </citation>
    <scope>NUCLEOTIDE SEQUENCE [LARGE SCALE GENOMIC DNA]</scope>
    <source>
        <strain evidence="3 4">120613-1</strain>
    </source>
</reference>
<evidence type="ECO:0000256" key="1">
    <source>
        <dbReference type="SAM" id="MobiDB-lite"/>
    </source>
</evidence>
<sequence length="55" mass="5902">MEFPFDGEQTGLRGVTAGQGPIARHEEKAVSQTLLQSGCAVMSNFLDGIINRIIP</sequence>
<dbReference type="EMBL" id="ML121025">
    <property type="protein sequence ID" value="RPA88431.1"/>
    <property type="molecule type" value="Genomic_DNA"/>
</dbReference>
<keyword evidence="4" id="KW-1185">Reference proteome</keyword>
<feature type="region of interest" description="Disordered" evidence="1">
    <location>
        <begin position="1"/>
        <end position="20"/>
    </location>
</feature>
<dbReference type="AlphaFoldDB" id="A0A3N4IRU7"/>
<proteinExistence type="predicted"/>
<organism evidence="3 4">
    <name type="scientific">Choiromyces venosus 120613-1</name>
    <dbReference type="NCBI Taxonomy" id="1336337"/>
    <lineage>
        <taxon>Eukaryota</taxon>
        <taxon>Fungi</taxon>
        <taxon>Dikarya</taxon>
        <taxon>Ascomycota</taxon>
        <taxon>Pezizomycotina</taxon>
        <taxon>Pezizomycetes</taxon>
        <taxon>Pezizales</taxon>
        <taxon>Tuberaceae</taxon>
        <taxon>Choiromyces</taxon>
    </lineage>
</organism>
<evidence type="ECO:0000313" key="3">
    <source>
        <dbReference type="EMBL" id="RPA88455.1"/>
    </source>
</evidence>
<accession>A0A3N4IRU7</accession>
<gene>
    <name evidence="3" type="ORF">L873DRAFT_1235034</name>
    <name evidence="2" type="ORF">L873DRAFT_1258938</name>
</gene>
<dbReference type="EMBL" id="ML120994">
    <property type="protein sequence ID" value="RPA88455.1"/>
    <property type="molecule type" value="Genomic_DNA"/>
</dbReference>